<dbReference type="GO" id="GO:0008757">
    <property type="term" value="F:S-adenosylmethionine-dependent methyltransferase activity"/>
    <property type="evidence" value="ECO:0007669"/>
    <property type="project" value="InterPro"/>
</dbReference>
<organism evidence="6 7">
    <name type="scientific">Rhizobium laguerreae</name>
    <dbReference type="NCBI Taxonomy" id="1076926"/>
    <lineage>
        <taxon>Bacteria</taxon>
        <taxon>Pseudomonadati</taxon>
        <taxon>Pseudomonadota</taxon>
        <taxon>Alphaproteobacteria</taxon>
        <taxon>Hyphomicrobiales</taxon>
        <taxon>Rhizobiaceae</taxon>
        <taxon>Rhizobium/Agrobacterium group</taxon>
        <taxon>Rhizobium</taxon>
    </lineage>
</organism>
<evidence type="ECO:0000313" key="7">
    <source>
        <dbReference type="Proteomes" id="UP000468864"/>
    </source>
</evidence>
<dbReference type="EMBL" id="WUEP01000006">
    <property type="protein sequence ID" value="NEH91403.1"/>
    <property type="molecule type" value="Genomic_DNA"/>
</dbReference>
<keyword evidence="1" id="KW-0474">Menaquinone biosynthesis</keyword>
<keyword evidence="4" id="KW-0949">S-adenosyl-L-methionine</keyword>
<dbReference type="PANTHER" id="PTHR43591:SF24">
    <property type="entry name" value="2-METHOXY-6-POLYPRENYL-1,4-BENZOQUINOL METHYLASE, MITOCHONDRIAL"/>
    <property type="match status" value="1"/>
</dbReference>
<evidence type="ECO:0000313" key="6">
    <source>
        <dbReference type="EMBL" id="NEH91403.1"/>
    </source>
</evidence>
<evidence type="ECO:0000256" key="1">
    <source>
        <dbReference type="ARBA" id="ARBA00022428"/>
    </source>
</evidence>
<proteinExistence type="predicted"/>
<dbReference type="InterPro" id="IPR029063">
    <property type="entry name" value="SAM-dependent_MTases_sf"/>
</dbReference>
<dbReference type="GO" id="GO:0009234">
    <property type="term" value="P:menaquinone biosynthetic process"/>
    <property type="evidence" value="ECO:0007669"/>
    <property type="project" value="UniProtKB-KW"/>
</dbReference>
<comment type="caution">
    <text evidence="6">The sequence shown here is derived from an EMBL/GenBank/DDBJ whole genome shotgun (WGS) entry which is preliminary data.</text>
</comment>
<evidence type="ECO:0000256" key="3">
    <source>
        <dbReference type="ARBA" id="ARBA00022679"/>
    </source>
</evidence>
<evidence type="ECO:0000256" key="2">
    <source>
        <dbReference type="ARBA" id="ARBA00022603"/>
    </source>
</evidence>
<dbReference type="SUPFAM" id="SSF53335">
    <property type="entry name" value="S-adenosyl-L-methionine-dependent methyltransferases"/>
    <property type="match status" value="1"/>
</dbReference>
<dbReference type="Pfam" id="PF08241">
    <property type="entry name" value="Methyltransf_11"/>
    <property type="match status" value="1"/>
</dbReference>
<protein>
    <submittedName>
        <fullName evidence="6">Methyltransferase domain-containing protein</fullName>
    </submittedName>
</protein>
<accession>A0A6N9ZD86</accession>
<sequence length="266" mass="29017">MAEPIYAGASEGYDELFARATQLFIPSLLRAAHIESGQTVLDVATGTGAAARAAMDVVGSSGSVIAGDASPTMLEAARRNLKELPVRLEILDGQELPYPDNRFDAVICQLGLMFFNDPARGLSEFYRVLRNGRWAAVSVTTTAERSLFARIGAVIARHAPEKAEKLNRFFSIPTTERLRSLMGGAGFREVEIQTESREIEFASFDGYFSGIEKGATLSGQEFVQLSPSVQRRVRDEVRDSLGVPDDGRRLVIEMEVLIGSGRRQSG</sequence>
<name>A0A6N9ZD86_9HYPH</name>
<gene>
    <name evidence="6" type="ORF">GR206_10165</name>
</gene>
<evidence type="ECO:0000256" key="4">
    <source>
        <dbReference type="ARBA" id="ARBA00022691"/>
    </source>
</evidence>
<dbReference type="Gene3D" id="3.40.50.150">
    <property type="entry name" value="Vaccinia Virus protein VP39"/>
    <property type="match status" value="1"/>
</dbReference>
<dbReference type="PANTHER" id="PTHR43591">
    <property type="entry name" value="METHYLTRANSFERASE"/>
    <property type="match status" value="1"/>
</dbReference>
<dbReference type="Proteomes" id="UP000468864">
    <property type="component" value="Unassembled WGS sequence"/>
</dbReference>
<dbReference type="AlphaFoldDB" id="A0A6N9ZD86"/>
<reference evidence="6 7" key="1">
    <citation type="submission" date="2019-12" db="EMBL/GenBank/DDBJ databases">
        <title>Rhizobium genotypes associated with high levels of biological nitrogen fixation by grain legumes in a temperate-maritime cropping system.</title>
        <authorList>
            <person name="Maluk M."/>
            <person name="Francesc Ferrando Molina F."/>
            <person name="Lopez Del Egido L."/>
            <person name="Lafos M."/>
            <person name="Langarica-Fuentes A."/>
            <person name="Gebre Yohannes G."/>
            <person name="Young M.W."/>
            <person name="Martin P."/>
            <person name="Gantlett R."/>
            <person name="Kenicer G."/>
            <person name="Hawes C."/>
            <person name="Begg G.S."/>
            <person name="Quilliam R.S."/>
            <person name="Squire G.R."/>
            <person name="Poole P.S."/>
            <person name="Young P.W."/>
            <person name="Iannetta P.M."/>
            <person name="James E.K."/>
        </authorList>
    </citation>
    <scope>NUCLEOTIDE SEQUENCE [LARGE SCALE GENOMIC DNA]</scope>
    <source>
        <strain evidence="6 7">JHI2449</strain>
    </source>
</reference>
<dbReference type="InterPro" id="IPR013216">
    <property type="entry name" value="Methyltransf_11"/>
</dbReference>
<dbReference type="GO" id="GO:0032259">
    <property type="term" value="P:methylation"/>
    <property type="evidence" value="ECO:0007669"/>
    <property type="project" value="UniProtKB-KW"/>
</dbReference>
<dbReference type="InterPro" id="IPR004033">
    <property type="entry name" value="UbiE/COQ5_MeTrFase"/>
</dbReference>
<feature type="domain" description="Methyltransferase type 11" evidence="5">
    <location>
        <begin position="41"/>
        <end position="132"/>
    </location>
</feature>
<keyword evidence="3 6" id="KW-0808">Transferase</keyword>
<dbReference type="PROSITE" id="PS51608">
    <property type="entry name" value="SAM_MT_UBIE"/>
    <property type="match status" value="1"/>
</dbReference>
<dbReference type="CDD" id="cd02440">
    <property type="entry name" value="AdoMet_MTases"/>
    <property type="match status" value="1"/>
</dbReference>
<keyword evidence="2 6" id="KW-0489">Methyltransferase</keyword>
<evidence type="ECO:0000259" key="5">
    <source>
        <dbReference type="Pfam" id="PF08241"/>
    </source>
</evidence>